<dbReference type="OrthoDB" id="2564984at2759"/>
<evidence type="ECO:0000256" key="1">
    <source>
        <dbReference type="SAM" id="MobiDB-lite"/>
    </source>
</evidence>
<dbReference type="EMBL" id="LR899011">
    <property type="protein sequence ID" value="CAD7085499.1"/>
    <property type="molecule type" value="Genomic_DNA"/>
</dbReference>
<sequence length="142" mass="15860">MDTAPITKQPPPYSETVRPTLDDATGNNWQQDHHPQYPSAPPISSFSYMPLTPPPTTTHNVTVVTAAAPQIMGGCPACRIGTMEKDSTYTPVRENITNNQTKSFIPKDTSSRDKSHVPFLEMEYQSASSDVRFKIKRKYCEI</sequence>
<gene>
    <name evidence="2" type="ORF">HERILL_LOCUS8338</name>
</gene>
<accession>A0A7R8UR37</accession>
<dbReference type="AlphaFoldDB" id="A0A7R8UR37"/>
<evidence type="ECO:0000313" key="3">
    <source>
        <dbReference type="Proteomes" id="UP000594454"/>
    </source>
</evidence>
<keyword evidence="3" id="KW-1185">Reference proteome</keyword>
<name>A0A7R8UR37_HERIL</name>
<organism evidence="2 3">
    <name type="scientific">Hermetia illucens</name>
    <name type="common">Black soldier fly</name>
    <dbReference type="NCBI Taxonomy" id="343691"/>
    <lineage>
        <taxon>Eukaryota</taxon>
        <taxon>Metazoa</taxon>
        <taxon>Ecdysozoa</taxon>
        <taxon>Arthropoda</taxon>
        <taxon>Hexapoda</taxon>
        <taxon>Insecta</taxon>
        <taxon>Pterygota</taxon>
        <taxon>Neoptera</taxon>
        <taxon>Endopterygota</taxon>
        <taxon>Diptera</taxon>
        <taxon>Brachycera</taxon>
        <taxon>Stratiomyomorpha</taxon>
        <taxon>Stratiomyidae</taxon>
        <taxon>Hermetiinae</taxon>
        <taxon>Hermetia</taxon>
    </lineage>
</organism>
<feature type="region of interest" description="Disordered" evidence="1">
    <location>
        <begin position="1"/>
        <end position="51"/>
    </location>
</feature>
<proteinExistence type="predicted"/>
<dbReference type="Proteomes" id="UP000594454">
    <property type="component" value="Chromosome 3"/>
</dbReference>
<dbReference type="InParanoid" id="A0A7R8UR37"/>
<evidence type="ECO:0000313" key="2">
    <source>
        <dbReference type="EMBL" id="CAD7085499.1"/>
    </source>
</evidence>
<reference evidence="2 3" key="1">
    <citation type="submission" date="2020-11" db="EMBL/GenBank/DDBJ databases">
        <authorList>
            <person name="Wallbank WR R."/>
            <person name="Pardo Diaz C."/>
            <person name="Kozak K."/>
            <person name="Martin S."/>
            <person name="Jiggins C."/>
            <person name="Moest M."/>
            <person name="Warren A I."/>
            <person name="Generalovic N T."/>
            <person name="Byers J.R.P. K."/>
            <person name="Montejo-Kovacevich G."/>
            <person name="Yen C E."/>
        </authorList>
    </citation>
    <scope>NUCLEOTIDE SEQUENCE [LARGE SCALE GENOMIC DNA]</scope>
</reference>
<protein>
    <submittedName>
        <fullName evidence="2">Uncharacterized protein</fullName>
    </submittedName>
</protein>